<gene>
    <name evidence="2" type="ORF">OAUR00152_LOCUS13255</name>
</gene>
<name>A0A7S4IN07_9STRA</name>
<reference evidence="2" key="1">
    <citation type="submission" date="2021-01" db="EMBL/GenBank/DDBJ databases">
        <authorList>
            <person name="Corre E."/>
            <person name="Pelletier E."/>
            <person name="Niang G."/>
            <person name="Scheremetjew M."/>
            <person name="Finn R."/>
            <person name="Kale V."/>
            <person name="Holt S."/>
            <person name="Cochrane G."/>
            <person name="Meng A."/>
            <person name="Brown T."/>
            <person name="Cohen L."/>
        </authorList>
    </citation>
    <scope>NUCLEOTIDE SEQUENCE</scope>
    <source>
        <strain evidence="2">Isolate 1302-5</strain>
    </source>
</reference>
<keyword evidence="1" id="KW-0812">Transmembrane</keyword>
<organism evidence="2">
    <name type="scientific">Odontella aurita</name>
    <dbReference type="NCBI Taxonomy" id="265563"/>
    <lineage>
        <taxon>Eukaryota</taxon>
        <taxon>Sar</taxon>
        <taxon>Stramenopiles</taxon>
        <taxon>Ochrophyta</taxon>
        <taxon>Bacillariophyta</taxon>
        <taxon>Mediophyceae</taxon>
        <taxon>Biddulphiophycidae</taxon>
        <taxon>Eupodiscales</taxon>
        <taxon>Odontellaceae</taxon>
        <taxon>Odontella</taxon>
    </lineage>
</organism>
<evidence type="ECO:0000256" key="1">
    <source>
        <dbReference type="SAM" id="Phobius"/>
    </source>
</evidence>
<evidence type="ECO:0008006" key="3">
    <source>
        <dbReference type="Google" id="ProtNLM"/>
    </source>
</evidence>
<keyword evidence="1" id="KW-1133">Transmembrane helix</keyword>
<feature type="transmembrane region" description="Helical" evidence="1">
    <location>
        <begin position="247"/>
        <end position="267"/>
    </location>
</feature>
<keyword evidence="1" id="KW-0472">Membrane</keyword>
<feature type="transmembrane region" description="Helical" evidence="1">
    <location>
        <begin position="132"/>
        <end position="155"/>
    </location>
</feature>
<dbReference type="AlphaFoldDB" id="A0A7S4IN07"/>
<proteinExistence type="predicted"/>
<accession>A0A7S4IN07</accession>
<sequence>MPRRRAFRDKGESLDESDVSEDLAEVSLDLAACEVAICSELKPQPAELGSSKKDFDISAYSIGRNMTPIQERWNAITIIPNAFYCLFYLFAGKWISQIDIDANRGEAADLASVDEMFPGVCIRYQLFPNLHALPPLSVCAVALGIILHCPCSFLYHWKYAVILPQGLPRIEHWSRRLDHSAIHLCSALWSYGTSGSWSYFALNMIYNADSIYRHFEKEVRPKRNQGRILFSMILYTLPLIWRGESVLFSHIWSIFAVALWLFAAYPLGGWSHSAFHVVMVLVPPILLESSCQLPESREQIRVAALCAASALRGL</sequence>
<dbReference type="EMBL" id="HBKQ01019608">
    <property type="protein sequence ID" value="CAE2234474.1"/>
    <property type="molecule type" value="Transcribed_RNA"/>
</dbReference>
<feature type="transmembrane region" description="Helical" evidence="1">
    <location>
        <begin position="73"/>
        <end position="91"/>
    </location>
</feature>
<feature type="transmembrane region" description="Helical" evidence="1">
    <location>
        <begin position="224"/>
        <end position="241"/>
    </location>
</feature>
<evidence type="ECO:0000313" key="2">
    <source>
        <dbReference type="EMBL" id="CAE2234474.1"/>
    </source>
</evidence>
<protein>
    <recommendedName>
        <fullName evidence="3">Post-GPI attachment to proteins factor 3</fullName>
    </recommendedName>
</protein>